<evidence type="ECO:0000256" key="1">
    <source>
        <dbReference type="SAM" id="MobiDB-lite"/>
    </source>
</evidence>
<dbReference type="OrthoDB" id="10597406at2759"/>
<dbReference type="EMBL" id="CADCXV010000446">
    <property type="protein sequence ID" value="CAB0030223.1"/>
    <property type="molecule type" value="Genomic_DNA"/>
</dbReference>
<feature type="compositionally biased region" description="Low complexity" evidence="1">
    <location>
        <begin position="73"/>
        <end position="84"/>
    </location>
</feature>
<feature type="compositionally biased region" description="Low complexity" evidence="1">
    <location>
        <begin position="195"/>
        <end position="211"/>
    </location>
</feature>
<feature type="compositionally biased region" description="Basic and acidic residues" evidence="1">
    <location>
        <begin position="424"/>
        <end position="436"/>
    </location>
</feature>
<feature type="compositionally biased region" description="Basic and acidic residues" evidence="1">
    <location>
        <begin position="46"/>
        <end position="57"/>
    </location>
</feature>
<feature type="compositionally biased region" description="Basic and acidic residues" evidence="1">
    <location>
        <begin position="86"/>
        <end position="97"/>
    </location>
</feature>
<feature type="compositionally biased region" description="Polar residues" evidence="1">
    <location>
        <begin position="405"/>
        <end position="423"/>
    </location>
</feature>
<evidence type="ECO:0000313" key="2">
    <source>
        <dbReference type="EMBL" id="CAB0030223.1"/>
    </source>
</evidence>
<dbReference type="Proteomes" id="UP000479190">
    <property type="component" value="Unassembled WGS sequence"/>
</dbReference>
<feature type="region of interest" description="Disordered" evidence="1">
    <location>
        <begin position="1"/>
        <end position="176"/>
    </location>
</feature>
<keyword evidence="3" id="KW-1185">Reference proteome</keyword>
<feature type="compositionally biased region" description="Polar residues" evidence="1">
    <location>
        <begin position="160"/>
        <end position="171"/>
    </location>
</feature>
<evidence type="ECO:0000313" key="3">
    <source>
        <dbReference type="Proteomes" id="UP000479190"/>
    </source>
</evidence>
<feature type="compositionally biased region" description="Low complexity" evidence="1">
    <location>
        <begin position="133"/>
        <end position="143"/>
    </location>
</feature>
<accession>A0A6H5I144</accession>
<dbReference type="AlphaFoldDB" id="A0A6H5I144"/>
<feature type="region of interest" description="Disordered" evidence="1">
    <location>
        <begin position="362"/>
        <end position="572"/>
    </location>
</feature>
<feature type="compositionally biased region" description="Polar residues" evidence="1">
    <location>
        <begin position="456"/>
        <end position="470"/>
    </location>
</feature>
<name>A0A6H5I144_9HYME</name>
<proteinExistence type="predicted"/>
<feature type="compositionally biased region" description="Polar residues" evidence="1">
    <location>
        <begin position="11"/>
        <end position="32"/>
    </location>
</feature>
<feature type="compositionally biased region" description="Basic and acidic residues" evidence="1">
    <location>
        <begin position="104"/>
        <end position="117"/>
    </location>
</feature>
<protein>
    <submittedName>
        <fullName evidence="2">Uncharacterized protein</fullName>
    </submittedName>
</protein>
<reference evidence="2 3" key="1">
    <citation type="submission" date="2020-02" db="EMBL/GenBank/DDBJ databases">
        <authorList>
            <person name="Ferguson B K."/>
        </authorList>
    </citation>
    <scope>NUCLEOTIDE SEQUENCE [LARGE SCALE GENOMIC DNA]</scope>
</reference>
<sequence>MAPRDRRNSFDRINSNNRQEGAQSNNEAPSNDDQPRPVDPLPTSERGQEARPLRRIDQVISIITLRRNSNPEIPAAIPSPSARRFQPADEPERRFERAFNMPPRRYEATPESRKVQQEDQANITLDIQPPQPDSSESPQQTTSYTPSRDRRKSFDRIHSNNRQEGAQSDSEAPSYDLESLSSLATQGDSQYVHVGSSTGGSSIDGSDSGSTLTIRRGSNPENLLPTGGRFQPGDEPERREEPIDQHQQEDQVNITMDVPPTEPQSIEKDIDRGTKFILGMSLLSRCSTTTTVYISTKTSIETTTTTTANLLSKTLRSRVTGSIADDVERTDCRGKLTRCILVFIFSLLSFVEPVKMASRDRRNSFDRINSNNRQEGAQSNNEAPSNDDQPRPVDPLPTTERGQEASPSRRINQVISIFTLQRNSSRETPGRRRNSFDRINSNNRVEDDQSDDEVTSNDLESLSSYATTAETAVLSDEDNHRRHAGPSPAGSSIDESDSESTLTIRRGSNPENLLPTGGRFQPGDEPERREEAPQPIDRQPRPLKVRFDVQPRHRIQRSPSPPPHRWRPVITI</sequence>
<feature type="region of interest" description="Disordered" evidence="1">
    <location>
        <begin position="190"/>
        <end position="266"/>
    </location>
</feature>
<organism evidence="2 3">
    <name type="scientific">Trichogramma brassicae</name>
    <dbReference type="NCBI Taxonomy" id="86971"/>
    <lineage>
        <taxon>Eukaryota</taxon>
        <taxon>Metazoa</taxon>
        <taxon>Ecdysozoa</taxon>
        <taxon>Arthropoda</taxon>
        <taxon>Hexapoda</taxon>
        <taxon>Insecta</taxon>
        <taxon>Pterygota</taxon>
        <taxon>Neoptera</taxon>
        <taxon>Endopterygota</taxon>
        <taxon>Hymenoptera</taxon>
        <taxon>Apocrita</taxon>
        <taxon>Proctotrupomorpha</taxon>
        <taxon>Chalcidoidea</taxon>
        <taxon>Trichogrammatidae</taxon>
        <taxon>Trichogramma</taxon>
    </lineage>
</organism>
<gene>
    <name evidence="2" type="ORF">TBRA_LOCUS2230</name>
</gene>
<feature type="compositionally biased region" description="Polar residues" evidence="1">
    <location>
        <begin position="366"/>
        <end position="387"/>
    </location>
</feature>
<feature type="compositionally biased region" description="Basic and acidic residues" evidence="1">
    <location>
        <begin position="235"/>
        <end position="249"/>
    </location>
</feature>
<feature type="compositionally biased region" description="Basic and acidic residues" evidence="1">
    <location>
        <begin position="1"/>
        <end position="10"/>
    </location>
</feature>